<sequence length="90" mass="10311">MNPKALALILVVVVVVVGIVVWVVVWWLGRQAGIRRADFDRLRTERNLLARAVAEIEEKTDTYRDIDSVLATDIRTTIRNLNADRLDLNR</sequence>
<gene>
    <name evidence="2" type="ORF">FHR82_001704</name>
</gene>
<proteinExistence type="predicted"/>
<organism evidence="2 3">
    <name type="scientific">Actinophytocola algeriensis</name>
    <dbReference type="NCBI Taxonomy" id="1768010"/>
    <lineage>
        <taxon>Bacteria</taxon>
        <taxon>Bacillati</taxon>
        <taxon>Actinomycetota</taxon>
        <taxon>Actinomycetes</taxon>
        <taxon>Pseudonocardiales</taxon>
        <taxon>Pseudonocardiaceae</taxon>
    </lineage>
</organism>
<feature type="transmembrane region" description="Helical" evidence="1">
    <location>
        <begin position="6"/>
        <end position="28"/>
    </location>
</feature>
<keyword evidence="1" id="KW-0472">Membrane</keyword>
<comment type="caution">
    <text evidence="2">The sequence shown here is derived from an EMBL/GenBank/DDBJ whole genome shotgun (WGS) entry which is preliminary data.</text>
</comment>
<protein>
    <submittedName>
        <fullName evidence="2">Beta-lactam-binding protein with PASTA domain</fullName>
    </submittedName>
</protein>
<evidence type="ECO:0000256" key="1">
    <source>
        <dbReference type="SAM" id="Phobius"/>
    </source>
</evidence>
<accession>A0A7W7VCV4</accession>
<dbReference type="EMBL" id="JACHJQ010000002">
    <property type="protein sequence ID" value="MBB4905487.1"/>
    <property type="molecule type" value="Genomic_DNA"/>
</dbReference>
<dbReference type="Proteomes" id="UP000520767">
    <property type="component" value="Unassembled WGS sequence"/>
</dbReference>
<dbReference type="AlphaFoldDB" id="A0A7W7VCV4"/>
<dbReference type="RefSeq" id="WP_184809711.1">
    <property type="nucleotide sequence ID" value="NZ_JACHJQ010000002.1"/>
</dbReference>
<evidence type="ECO:0000313" key="3">
    <source>
        <dbReference type="Proteomes" id="UP000520767"/>
    </source>
</evidence>
<keyword evidence="1" id="KW-1133">Transmembrane helix</keyword>
<reference evidence="2 3" key="1">
    <citation type="submission" date="2020-08" db="EMBL/GenBank/DDBJ databases">
        <title>Genomic Encyclopedia of Type Strains, Phase III (KMG-III): the genomes of soil and plant-associated and newly described type strains.</title>
        <authorList>
            <person name="Whitman W."/>
        </authorList>
    </citation>
    <scope>NUCLEOTIDE SEQUENCE [LARGE SCALE GENOMIC DNA]</scope>
    <source>
        <strain evidence="2 3">CECT 8960</strain>
    </source>
</reference>
<name>A0A7W7VCV4_9PSEU</name>
<evidence type="ECO:0000313" key="2">
    <source>
        <dbReference type="EMBL" id="MBB4905487.1"/>
    </source>
</evidence>
<keyword evidence="1" id="KW-0812">Transmembrane</keyword>
<keyword evidence="3" id="KW-1185">Reference proteome</keyword>